<dbReference type="EMBL" id="JAUBDI010000019">
    <property type="protein sequence ID" value="MDW0114640.1"/>
    <property type="molecule type" value="Genomic_DNA"/>
</dbReference>
<evidence type="ECO:0000313" key="6">
    <source>
        <dbReference type="Proteomes" id="UP001282284"/>
    </source>
</evidence>
<dbReference type="InterPro" id="IPR036412">
    <property type="entry name" value="HAD-like_sf"/>
</dbReference>
<evidence type="ECO:0000256" key="1">
    <source>
        <dbReference type="ARBA" id="ARBA00001946"/>
    </source>
</evidence>
<dbReference type="SUPFAM" id="SSF56784">
    <property type="entry name" value="HAD-like"/>
    <property type="match status" value="1"/>
</dbReference>
<dbReference type="PANTHER" id="PTHR46470">
    <property type="entry name" value="N-ACYLNEURAMINATE-9-PHOSPHATASE"/>
    <property type="match status" value="1"/>
</dbReference>
<name>A0ABU4GEA9_9BACL</name>
<dbReference type="GO" id="GO:0016787">
    <property type="term" value="F:hydrolase activity"/>
    <property type="evidence" value="ECO:0007669"/>
    <property type="project" value="UniProtKB-KW"/>
</dbReference>
<evidence type="ECO:0000256" key="3">
    <source>
        <dbReference type="ARBA" id="ARBA00022801"/>
    </source>
</evidence>
<comment type="cofactor">
    <cofactor evidence="1">
        <name>Mg(2+)</name>
        <dbReference type="ChEBI" id="CHEBI:18420"/>
    </cofactor>
</comment>
<dbReference type="NCBIfam" id="TIGR01509">
    <property type="entry name" value="HAD-SF-IA-v3"/>
    <property type="match status" value="1"/>
</dbReference>
<comment type="caution">
    <text evidence="5">The sequence shown here is derived from an EMBL/GenBank/DDBJ whole genome shotgun (WGS) entry which is preliminary data.</text>
</comment>
<dbReference type="Proteomes" id="UP001282284">
    <property type="component" value="Unassembled WGS sequence"/>
</dbReference>
<dbReference type="Pfam" id="PF13419">
    <property type="entry name" value="HAD_2"/>
    <property type="match status" value="1"/>
</dbReference>
<evidence type="ECO:0000313" key="5">
    <source>
        <dbReference type="EMBL" id="MDW0114640.1"/>
    </source>
</evidence>
<dbReference type="InterPro" id="IPR023214">
    <property type="entry name" value="HAD_sf"/>
</dbReference>
<dbReference type="NCBIfam" id="TIGR01549">
    <property type="entry name" value="HAD-SF-IA-v1"/>
    <property type="match status" value="1"/>
</dbReference>
<organism evidence="5 6">
    <name type="scientific">Sporosarcina saromensis</name>
    <dbReference type="NCBI Taxonomy" id="359365"/>
    <lineage>
        <taxon>Bacteria</taxon>
        <taxon>Bacillati</taxon>
        <taxon>Bacillota</taxon>
        <taxon>Bacilli</taxon>
        <taxon>Bacillales</taxon>
        <taxon>Caryophanaceae</taxon>
        <taxon>Sporosarcina</taxon>
    </lineage>
</organism>
<dbReference type="PROSITE" id="PS01228">
    <property type="entry name" value="COF_1"/>
    <property type="match status" value="1"/>
</dbReference>
<dbReference type="Gene3D" id="3.40.50.1000">
    <property type="entry name" value="HAD superfamily/HAD-like"/>
    <property type="match status" value="1"/>
</dbReference>
<dbReference type="PANTHER" id="PTHR46470:SF2">
    <property type="entry name" value="GLYCERALDEHYDE 3-PHOSPHATE PHOSPHATASE"/>
    <property type="match status" value="1"/>
</dbReference>
<dbReference type="SFLD" id="SFLDS00003">
    <property type="entry name" value="Haloacid_Dehalogenase"/>
    <property type="match status" value="1"/>
</dbReference>
<dbReference type="PRINTS" id="PR00413">
    <property type="entry name" value="HADHALOGNASE"/>
</dbReference>
<accession>A0ABU4GEA9</accession>
<reference evidence="5 6" key="1">
    <citation type="submission" date="2023-06" db="EMBL/GenBank/DDBJ databases">
        <title>Sporosarcina sp. nov., isolated from Korean traditional fermented seafood 'Jeotgal'.</title>
        <authorList>
            <person name="Yang A.I."/>
            <person name="Shin N.-R."/>
        </authorList>
    </citation>
    <scope>NUCLEOTIDE SEQUENCE [LARGE SCALE GENOMIC DNA]</scope>
    <source>
        <strain evidence="5 6">KCTC13119</strain>
    </source>
</reference>
<evidence type="ECO:0000256" key="2">
    <source>
        <dbReference type="ARBA" id="ARBA00022723"/>
    </source>
</evidence>
<proteinExistence type="predicted"/>
<dbReference type="InterPro" id="IPR051400">
    <property type="entry name" value="HAD-like_hydrolase"/>
</dbReference>
<gene>
    <name evidence="5" type="ORF">QT711_15690</name>
</gene>
<dbReference type="SFLD" id="SFLDG01135">
    <property type="entry name" value="C1.5.6:_HAD__Beta-PGM__Phospha"/>
    <property type="match status" value="1"/>
</dbReference>
<dbReference type="Gene3D" id="1.10.150.520">
    <property type="match status" value="1"/>
</dbReference>
<keyword evidence="2" id="KW-0479">Metal-binding</keyword>
<dbReference type="InterPro" id="IPR006439">
    <property type="entry name" value="HAD-SF_hydro_IA"/>
</dbReference>
<keyword evidence="4" id="KW-0460">Magnesium</keyword>
<dbReference type="InterPro" id="IPR041492">
    <property type="entry name" value="HAD_2"/>
</dbReference>
<keyword evidence="6" id="KW-1185">Reference proteome</keyword>
<protein>
    <submittedName>
        <fullName evidence="5">HAD family hydrolase</fullName>
    </submittedName>
</protein>
<evidence type="ECO:0000256" key="4">
    <source>
        <dbReference type="ARBA" id="ARBA00022842"/>
    </source>
</evidence>
<dbReference type="SFLD" id="SFLDG01129">
    <property type="entry name" value="C1.5:_HAD__Beta-PGM__Phosphata"/>
    <property type="match status" value="1"/>
</dbReference>
<keyword evidence="3 5" id="KW-0378">Hydrolase</keyword>
<sequence length="230" mass="26777">MIKAVIFDLDGTLLNRDASVISFGSNQYDRYRDVFGHIPKQQYMSKFIEYDCRGYVWKDKVYQQLVKEYQIQVPWETLLQDYMENFKRHCVPFPHLESMLETLKNRSLKLGIISNGREPFQSKNISALEIDHLFDTILISESEGIKKPDPLIFQRALERLNVQASESMYVGDHPVNDVKAARSLGMLSVWKKDNHWEDVNADYCIDDLSELSAIVEELTSCKNKQLLDCE</sequence>
<dbReference type="RefSeq" id="WP_317945824.1">
    <property type="nucleotide sequence ID" value="NZ_JAUBDI010000019.1"/>
</dbReference>